<evidence type="ECO:0000256" key="1">
    <source>
        <dbReference type="ARBA" id="ARBA00023002"/>
    </source>
</evidence>
<dbReference type="InterPro" id="IPR036291">
    <property type="entry name" value="NAD(P)-bd_dom_sf"/>
</dbReference>
<protein>
    <recommendedName>
        <fullName evidence="3">NAD-dependent epimerase/dehydratase domain-containing protein</fullName>
    </recommendedName>
</protein>
<dbReference type="Proteomes" id="UP001285441">
    <property type="component" value="Unassembled WGS sequence"/>
</dbReference>
<sequence>MSSKGLVLVTGANGYIAARTVEAFLKAGYSVRGTVRSKSSSGANDLVTALSSYSSNFSLVEVPDITTPGAFDNAVKGVDAIAHLAAPVALNFTDPEPVMKGAIDGILRILESANKEPSVKSFVFMSSIVAVIGGIGSSKEGDYTFTEKDWNTQAEAIVAEQGKNAPGPVIYSASKTAAEKTLWKFRDEHKPNFTITAINPTFVAGPPLVVPSSTKEINITNTLIPDVYAGKPLDEAGLGAHVSHAYVDIRDVARLTVFGVEHPEKADGERFILASFYSPAQAVADILRKQYPERADVIKEGTPGVGYLPGYAYPSKAVYDGTKATRTTGQDYIPWEQTVRDTVEKLKPLL</sequence>
<reference evidence="4" key="1">
    <citation type="journal article" date="2023" name="Mol. Phylogenet. Evol.">
        <title>Genome-scale phylogeny and comparative genomics of the fungal order Sordariales.</title>
        <authorList>
            <person name="Hensen N."/>
            <person name="Bonometti L."/>
            <person name="Westerberg I."/>
            <person name="Brannstrom I.O."/>
            <person name="Guillou S."/>
            <person name="Cros-Aarteil S."/>
            <person name="Calhoun S."/>
            <person name="Haridas S."/>
            <person name="Kuo A."/>
            <person name="Mondo S."/>
            <person name="Pangilinan J."/>
            <person name="Riley R."/>
            <person name="LaButti K."/>
            <person name="Andreopoulos B."/>
            <person name="Lipzen A."/>
            <person name="Chen C."/>
            <person name="Yan M."/>
            <person name="Daum C."/>
            <person name="Ng V."/>
            <person name="Clum A."/>
            <person name="Steindorff A."/>
            <person name="Ohm R.A."/>
            <person name="Martin F."/>
            <person name="Silar P."/>
            <person name="Natvig D.O."/>
            <person name="Lalanne C."/>
            <person name="Gautier V."/>
            <person name="Ament-Velasquez S.L."/>
            <person name="Kruys A."/>
            <person name="Hutchinson M.I."/>
            <person name="Powell A.J."/>
            <person name="Barry K."/>
            <person name="Miller A.N."/>
            <person name="Grigoriev I.V."/>
            <person name="Debuchy R."/>
            <person name="Gladieux P."/>
            <person name="Hiltunen Thoren M."/>
            <person name="Johannesson H."/>
        </authorList>
    </citation>
    <scope>NUCLEOTIDE SEQUENCE</scope>
    <source>
        <strain evidence="4">CBS 232.78</strain>
    </source>
</reference>
<dbReference type="InterPro" id="IPR001509">
    <property type="entry name" value="Epimerase_deHydtase"/>
</dbReference>
<dbReference type="InterPro" id="IPR050425">
    <property type="entry name" value="NAD(P)_dehydrat-like"/>
</dbReference>
<dbReference type="AlphaFoldDB" id="A0AAE0NYP2"/>
<dbReference type="SUPFAM" id="SSF51735">
    <property type="entry name" value="NAD(P)-binding Rossmann-fold domains"/>
    <property type="match status" value="1"/>
</dbReference>
<reference evidence="4" key="2">
    <citation type="submission" date="2023-06" db="EMBL/GenBank/DDBJ databases">
        <authorList>
            <consortium name="Lawrence Berkeley National Laboratory"/>
            <person name="Haridas S."/>
            <person name="Hensen N."/>
            <person name="Bonometti L."/>
            <person name="Westerberg I."/>
            <person name="Brannstrom I.O."/>
            <person name="Guillou S."/>
            <person name="Cros-Aarteil S."/>
            <person name="Calhoun S."/>
            <person name="Kuo A."/>
            <person name="Mondo S."/>
            <person name="Pangilinan J."/>
            <person name="Riley R."/>
            <person name="LaButti K."/>
            <person name="Andreopoulos B."/>
            <person name="Lipzen A."/>
            <person name="Chen C."/>
            <person name="Yanf M."/>
            <person name="Daum C."/>
            <person name="Ng V."/>
            <person name="Clum A."/>
            <person name="Steindorff A."/>
            <person name="Ohm R."/>
            <person name="Martin F."/>
            <person name="Silar P."/>
            <person name="Natvig D."/>
            <person name="Lalanne C."/>
            <person name="Gautier V."/>
            <person name="Ament-velasquez S.L."/>
            <person name="Kruys A."/>
            <person name="Hutchinson M.I."/>
            <person name="Powell A.J."/>
            <person name="Barry K."/>
            <person name="Miller A.N."/>
            <person name="Grigoriev I.V."/>
            <person name="Debuchy R."/>
            <person name="Gladieux P."/>
            <person name="Thoren M.H."/>
            <person name="Johannesson H."/>
        </authorList>
    </citation>
    <scope>NUCLEOTIDE SEQUENCE</scope>
    <source>
        <strain evidence="4">CBS 232.78</strain>
    </source>
</reference>
<keyword evidence="5" id="KW-1185">Reference proteome</keyword>
<dbReference type="PANTHER" id="PTHR10366:SF562">
    <property type="entry name" value="ALDEHYDE REDUCTASE II (AFU_ORTHOLOGUE AFUA_1G11360)"/>
    <property type="match status" value="1"/>
</dbReference>
<accession>A0AAE0NYP2</accession>
<organism evidence="4 5">
    <name type="scientific">Podospora didyma</name>
    <dbReference type="NCBI Taxonomy" id="330526"/>
    <lineage>
        <taxon>Eukaryota</taxon>
        <taxon>Fungi</taxon>
        <taxon>Dikarya</taxon>
        <taxon>Ascomycota</taxon>
        <taxon>Pezizomycotina</taxon>
        <taxon>Sordariomycetes</taxon>
        <taxon>Sordariomycetidae</taxon>
        <taxon>Sordariales</taxon>
        <taxon>Podosporaceae</taxon>
        <taxon>Podospora</taxon>
    </lineage>
</organism>
<comment type="similarity">
    <text evidence="2">Belongs to the NAD(P)-dependent epimerase/dehydratase family. Dihydroflavonol-4-reductase subfamily.</text>
</comment>
<evidence type="ECO:0000313" key="5">
    <source>
        <dbReference type="Proteomes" id="UP001285441"/>
    </source>
</evidence>
<dbReference type="GO" id="GO:0016616">
    <property type="term" value="F:oxidoreductase activity, acting on the CH-OH group of donors, NAD or NADP as acceptor"/>
    <property type="evidence" value="ECO:0007669"/>
    <property type="project" value="TreeGrafter"/>
</dbReference>
<gene>
    <name evidence="4" type="ORF">B0H63DRAFT_464720</name>
</gene>
<dbReference type="PANTHER" id="PTHR10366">
    <property type="entry name" value="NAD DEPENDENT EPIMERASE/DEHYDRATASE"/>
    <property type="match status" value="1"/>
</dbReference>
<dbReference type="EMBL" id="JAULSW010000002">
    <property type="protein sequence ID" value="KAK3390061.1"/>
    <property type="molecule type" value="Genomic_DNA"/>
</dbReference>
<dbReference type="Gene3D" id="3.40.50.720">
    <property type="entry name" value="NAD(P)-binding Rossmann-like Domain"/>
    <property type="match status" value="1"/>
</dbReference>
<evidence type="ECO:0000313" key="4">
    <source>
        <dbReference type="EMBL" id="KAK3390061.1"/>
    </source>
</evidence>
<comment type="caution">
    <text evidence="4">The sequence shown here is derived from an EMBL/GenBank/DDBJ whole genome shotgun (WGS) entry which is preliminary data.</text>
</comment>
<feature type="domain" description="NAD-dependent epimerase/dehydratase" evidence="3">
    <location>
        <begin position="7"/>
        <end position="271"/>
    </location>
</feature>
<dbReference type="Pfam" id="PF01370">
    <property type="entry name" value="Epimerase"/>
    <property type="match status" value="1"/>
</dbReference>
<name>A0AAE0NYP2_9PEZI</name>
<evidence type="ECO:0000259" key="3">
    <source>
        <dbReference type="Pfam" id="PF01370"/>
    </source>
</evidence>
<keyword evidence="1" id="KW-0560">Oxidoreductase</keyword>
<proteinExistence type="inferred from homology"/>
<evidence type="ECO:0000256" key="2">
    <source>
        <dbReference type="ARBA" id="ARBA00023445"/>
    </source>
</evidence>